<dbReference type="EMBL" id="LANA01000001">
    <property type="protein sequence ID" value="NMN67072.1"/>
    <property type="molecule type" value="Genomic_DNA"/>
</dbReference>
<dbReference type="Proteomes" id="UP001166004">
    <property type="component" value="Unassembled WGS sequence"/>
</dbReference>
<proteinExistence type="predicted"/>
<name>A0ABX1SZ09_PELUQ</name>
<dbReference type="RefSeq" id="WP_211181491.1">
    <property type="nucleotide sequence ID" value="NZ_LANA01000001.1"/>
</dbReference>
<protein>
    <submittedName>
        <fullName evidence="2">Glycosyltransferase involved in cell wall biosynthesis</fullName>
    </submittedName>
</protein>
<comment type="caution">
    <text evidence="2">The sequence shown here is derived from an EMBL/GenBank/DDBJ whole genome shotgun (WGS) entry which is preliminary data.</text>
</comment>
<organism evidence="2 3">
    <name type="scientific">Pelagibacter ubique</name>
    <dbReference type="NCBI Taxonomy" id="198252"/>
    <lineage>
        <taxon>Bacteria</taxon>
        <taxon>Pseudomonadati</taxon>
        <taxon>Pseudomonadota</taxon>
        <taxon>Alphaproteobacteria</taxon>
        <taxon>Candidatus Pelagibacterales</taxon>
        <taxon>Candidatus Pelagibacteraceae</taxon>
        <taxon>Candidatus Pelagibacter</taxon>
    </lineage>
</organism>
<reference evidence="2 3" key="1">
    <citation type="submission" date="2019-07" db="EMBL/GenBank/DDBJ databases">
        <title>SAR11 Genome Evolution.</title>
        <authorList>
            <person name="Giovannoni S."/>
        </authorList>
    </citation>
    <scope>NUCLEOTIDE SEQUENCE [LARGE SCALE GENOMIC DNA]</scope>
    <source>
        <strain evidence="2 3">HTCC9565</strain>
    </source>
</reference>
<dbReference type="CDD" id="cd06433">
    <property type="entry name" value="GT_2_WfgS_like"/>
    <property type="match status" value="1"/>
</dbReference>
<evidence type="ECO:0000313" key="3">
    <source>
        <dbReference type="Proteomes" id="UP001166004"/>
    </source>
</evidence>
<feature type="domain" description="Glycosyltransferase 2-like" evidence="1">
    <location>
        <begin position="35"/>
        <end position="166"/>
    </location>
</feature>
<accession>A0ABX1SZ09</accession>
<evidence type="ECO:0000313" key="2">
    <source>
        <dbReference type="EMBL" id="NMN67072.1"/>
    </source>
</evidence>
<dbReference type="Pfam" id="PF00535">
    <property type="entry name" value="Glycos_transf_2"/>
    <property type="match status" value="1"/>
</dbReference>
<dbReference type="PANTHER" id="PTHR22916:SF3">
    <property type="entry name" value="UDP-GLCNAC:BETAGAL BETA-1,3-N-ACETYLGLUCOSAMINYLTRANSFERASE-LIKE PROTEIN 1"/>
    <property type="match status" value="1"/>
</dbReference>
<keyword evidence="3" id="KW-1185">Reference proteome</keyword>
<dbReference type="Gene3D" id="3.90.550.10">
    <property type="entry name" value="Spore Coat Polysaccharide Biosynthesis Protein SpsA, Chain A"/>
    <property type="match status" value="1"/>
</dbReference>
<sequence length="272" mass="32204">MNQNTYKITNNNKEEGGLRKKNIFKESKEGKPLLTIITAVFNNEKFLEESILSLHKQKYHNYEHIIVDGGSTDKTIDIIKKYENKIDYWCSEKDMGIYDAFNKGMMLARGEYLGFLNSDDNYSDQTFEILTKYIKKYPEKDFFFGAVKKHWGVLYGFKPYKIYWSWGFYSSHSTGFFIKTDSAKKVGLYNLKYKYSADYDYFFRMIVKEKLKGIGTEKNEIFGTFRRGGYSSTIKFKDHFMEEIGIRLDNGQNRFLVLIIFIYKYLKNISKI</sequence>
<dbReference type="InterPro" id="IPR001173">
    <property type="entry name" value="Glyco_trans_2-like"/>
</dbReference>
<dbReference type="SUPFAM" id="SSF53448">
    <property type="entry name" value="Nucleotide-diphospho-sugar transferases"/>
    <property type="match status" value="1"/>
</dbReference>
<evidence type="ECO:0000259" key="1">
    <source>
        <dbReference type="Pfam" id="PF00535"/>
    </source>
</evidence>
<dbReference type="InterPro" id="IPR029044">
    <property type="entry name" value="Nucleotide-diphossugar_trans"/>
</dbReference>
<dbReference type="PANTHER" id="PTHR22916">
    <property type="entry name" value="GLYCOSYLTRANSFERASE"/>
    <property type="match status" value="1"/>
</dbReference>
<gene>
    <name evidence="2" type="ORF">VP91_00002050</name>
</gene>